<protein>
    <submittedName>
        <fullName evidence="2">DUF4265 domain-containing protein</fullName>
    </submittedName>
</protein>
<evidence type="ECO:0000256" key="1">
    <source>
        <dbReference type="SAM" id="MobiDB-lite"/>
    </source>
</evidence>
<dbReference type="RefSeq" id="WP_324770312.1">
    <property type="nucleotide sequence ID" value="NZ_JAOZYB010000168.1"/>
</dbReference>
<dbReference type="InterPro" id="IPR025361">
    <property type="entry name" value="DUF4265"/>
</dbReference>
<feature type="compositionally biased region" description="Basic and acidic residues" evidence="1">
    <location>
        <begin position="166"/>
        <end position="175"/>
    </location>
</feature>
<organism evidence="2 3">
    <name type="scientific">Streptomyces kunmingensis</name>
    <dbReference type="NCBI Taxonomy" id="68225"/>
    <lineage>
        <taxon>Bacteria</taxon>
        <taxon>Bacillati</taxon>
        <taxon>Actinomycetota</taxon>
        <taxon>Actinomycetes</taxon>
        <taxon>Kitasatosporales</taxon>
        <taxon>Streptomycetaceae</taxon>
        <taxon>Streptomyces</taxon>
    </lineage>
</organism>
<dbReference type="EMBL" id="JAOZYB010000168">
    <property type="protein sequence ID" value="MEB3962715.1"/>
    <property type="molecule type" value="Genomic_DNA"/>
</dbReference>
<dbReference type="Pfam" id="PF14085">
    <property type="entry name" value="DUF4265"/>
    <property type="match status" value="1"/>
</dbReference>
<sequence length="175" mass="18195">MDIDAEGRPPASAESLWAVDLGDGTVRLDSTPRFVRGVASDDVIRVEIDYEASAAGRSSSWAGGEARGHCPLLSHTHPKAGPLGSVPPVDATAGEPQHTPTSGRSSAKPAGTCSLPLDPEPQALWALAGSSARAVPECATQRTPSGCSLRTSTTRDKSSIQPGAKGDGRRFEKRR</sequence>
<accession>A0ABU6CEA9</accession>
<dbReference type="Proteomes" id="UP001352223">
    <property type="component" value="Unassembled WGS sequence"/>
</dbReference>
<name>A0ABU6CEA9_9ACTN</name>
<feature type="region of interest" description="Disordered" evidence="1">
    <location>
        <begin position="131"/>
        <end position="175"/>
    </location>
</feature>
<feature type="compositionally biased region" description="Polar residues" evidence="1">
    <location>
        <begin position="140"/>
        <end position="152"/>
    </location>
</feature>
<keyword evidence="3" id="KW-1185">Reference proteome</keyword>
<gene>
    <name evidence="2" type="ORF">OKJ48_21045</name>
</gene>
<feature type="compositionally biased region" description="Low complexity" evidence="1">
    <location>
        <begin position="55"/>
        <end position="64"/>
    </location>
</feature>
<comment type="caution">
    <text evidence="2">The sequence shown here is derived from an EMBL/GenBank/DDBJ whole genome shotgun (WGS) entry which is preliminary data.</text>
</comment>
<reference evidence="2 3" key="1">
    <citation type="submission" date="2022-10" db="EMBL/GenBank/DDBJ databases">
        <authorList>
            <person name="Xie J."/>
            <person name="Shen N."/>
        </authorList>
    </citation>
    <scope>NUCLEOTIDE SEQUENCE [LARGE SCALE GENOMIC DNA]</scope>
    <source>
        <strain evidence="2 3">DSM 41681</strain>
    </source>
</reference>
<proteinExistence type="predicted"/>
<evidence type="ECO:0000313" key="3">
    <source>
        <dbReference type="Proteomes" id="UP001352223"/>
    </source>
</evidence>
<evidence type="ECO:0000313" key="2">
    <source>
        <dbReference type="EMBL" id="MEB3962715.1"/>
    </source>
</evidence>
<feature type="region of interest" description="Disordered" evidence="1">
    <location>
        <begin position="55"/>
        <end position="118"/>
    </location>
</feature>